<comment type="caution">
    <text evidence="2">The sequence shown here is derived from an EMBL/GenBank/DDBJ whole genome shotgun (WGS) entry which is preliminary data.</text>
</comment>
<evidence type="ECO:0000313" key="2">
    <source>
        <dbReference type="EMBL" id="KGC14000.1"/>
    </source>
</evidence>
<dbReference type="EMBL" id="JPGG01000016">
    <property type="protein sequence ID" value="KGC14000.1"/>
    <property type="molecule type" value="Genomic_DNA"/>
</dbReference>
<feature type="domain" description="C2H2-type" evidence="1">
    <location>
        <begin position="97"/>
        <end position="117"/>
    </location>
</feature>
<evidence type="ECO:0000313" key="3">
    <source>
        <dbReference type="Proteomes" id="UP000029590"/>
    </source>
</evidence>
<evidence type="ECO:0000259" key="1">
    <source>
        <dbReference type="PROSITE" id="PS00028"/>
    </source>
</evidence>
<accession>A0AAW3F2E1</accession>
<proteinExistence type="predicted"/>
<organism evidence="2 3">
    <name type="scientific">Burkholderia gladioli</name>
    <name type="common">Pseudomonas marginata</name>
    <name type="synonym">Phytomonas marginata</name>
    <dbReference type="NCBI Taxonomy" id="28095"/>
    <lineage>
        <taxon>Bacteria</taxon>
        <taxon>Pseudomonadati</taxon>
        <taxon>Pseudomonadota</taxon>
        <taxon>Betaproteobacteria</taxon>
        <taxon>Burkholderiales</taxon>
        <taxon>Burkholderiaceae</taxon>
        <taxon>Burkholderia</taxon>
    </lineage>
</organism>
<dbReference type="InterPro" id="IPR013087">
    <property type="entry name" value="Znf_C2H2_type"/>
</dbReference>
<gene>
    <name evidence="2" type="ORF">DM48_330</name>
</gene>
<name>A0AAW3F2E1_BURGA</name>
<protein>
    <recommendedName>
        <fullName evidence="1">C2H2-type domain-containing protein</fullName>
    </recommendedName>
</protein>
<dbReference type="Proteomes" id="UP000029590">
    <property type="component" value="Unassembled WGS sequence"/>
</dbReference>
<dbReference type="RefSeq" id="WP_036054350.1">
    <property type="nucleotide sequence ID" value="NZ_KN150850.1"/>
</dbReference>
<dbReference type="PROSITE" id="PS00028">
    <property type="entry name" value="ZINC_FINGER_C2H2_1"/>
    <property type="match status" value="1"/>
</dbReference>
<sequence>MRPLSHTERAVEFWSDRTLQQFHDAQDALAAELDAKRRAVTLDDVLEKLANLHKSDREQLMRTFHTDRRHFLWQIDNLFDDAVDACARGKKFMRTYCSQCGRSFPAGNSGYSHCSDHPKVSLGDEL</sequence>
<dbReference type="AlphaFoldDB" id="A0AAW3F2E1"/>
<reference evidence="2 3" key="1">
    <citation type="submission" date="2014-04" db="EMBL/GenBank/DDBJ databases">
        <authorList>
            <person name="Bishop-Lilly K.A."/>
            <person name="Broomall S.M."/>
            <person name="Chain P.S."/>
            <person name="Chertkov O."/>
            <person name="Coyne S.R."/>
            <person name="Daligault H.E."/>
            <person name="Davenport K.W."/>
            <person name="Erkkila T."/>
            <person name="Frey K.G."/>
            <person name="Gibbons H.S."/>
            <person name="Gu W."/>
            <person name="Jaissle J."/>
            <person name="Johnson S.L."/>
            <person name="Koroleva G.I."/>
            <person name="Ladner J.T."/>
            <person name="Lo C.-C."/>
            <person name="Minogue T.D."/>
            <person name="Munk C."/>
            <person name="Palacios G.F."/>
            <person name="Redden C.L."/>
            <person name="Rosenzweig C.N."/>
            <person name="Scholz M.B."/>
            <person name="Teshima H."/>
            <person name="Xu Y."/>
        </authorList>
    </citation>
    <scope>NUCLEOTIDE SEQUENCE [LARGE SCALE GENOMIC DNA]</scope>
    <source>
        <strain evidence="3">gladioli</strain>
    </source>
</reference>